<feature type="compositionally biased region" description="Basic and acidic residues" evidence="8">
    <location>
        <begin position="129"/>
        <end position="140"/>
    </location>
</feature>
<evidence type="ECO:0000256" key="3">
    <source>
        <dbReference type="ARBA" id="ARBA00023274"/>
    </source>
</evidence>
<dbReference type="PANTHER" id="PTHR11759">
    <property type="entry name" value="40S RIBOSOMAL PROTEIN S14/30S RIBOSOMAL PROTEIN S11"/>
    <property type="match status" value="1"/>
</dbReference>
<protein>
    <recommendedName>
        <fullName evidence="4">Small ribosomal subunit protein uS11</fullName>
    </recommendedName>
    <alternativeName>
        <fullName evidence="5">40S ribosomal protein S14</fullName>
    </alternativeName>
</protein>
<reference evidence="9" key="1">
    <citation type="submission" date="2019-03" db="EMBL/GenBank/DDBJ databases">
        <title>Genome sequencing and reference-guided assembly of Black Bengal Goat (Capra hircus).</title>
        <authorList>
            <person name="Siddiki A.Z."/>
            <person name="Baten A."/>
            <person name="Billah M."/>
            <person name="Alam M.A.U."/>
            <person name="Shawrob K.S.M."/>
            <person name="Saha S."/>
            <person name="Chowdhury M."/>
            <person name="Rahman A.H."/>
            <person name="Stear M."/>
            <person name="Miah G."/>
            <person name="Das G.B."/>
            <person name="Hossain M.M."/>
            <person name="Kumkum M."/>
            <person name="Islam M.S."/>
            <person name="Mollah A.M."/>
            <person name="Ahsan A."/>
            <person name="Tusar F."/>
            <person name="Khan M.K.I."/>
        </authorList>
    </citation>
    <scope>NUCLEOTIDE SEQUENCE [LARGE SCALE GENOMIC DNA]</scope>
</reference>
<comment type="subunit">
    <text evidence="7">Component of the small ribosomal subunit. Part of the small subunit (SSU) processome, composed of more than 70 proteins and the RNA chaperone small nucleolar RNA (snoRNA) U3.</text>
</comment>
<reference evidence="9" key="2">
    <citation type="submission" date="2025-08" db="UniProtKB">
        <authorList>
            <consortium name="Ensembl"/>
        </authorList>
    </citation>
    <scope>IDENTIFICATION</scope>
</reference>
<dbReference type="Ensembl" id="ENSCHIT00010040005.1">
    <property type="protein sequence ID" value="ENSCHIP00010028366.1"/>
    <property type="gene ID" value="ENSCHIG00010021102.1"/>
</dbReference>
<accession>A0A8C2XWR4</accession>
<evidence type="ECO:0000256" key="8">
    <source>
        <dbReference type="SAM" id="MobiDB-lite"/>
    </source>
</evidence>
<dbReference type="GO" id="GO:0006412">
    <property type="term" value="P:translation"/>
    <property type="evidence" value="ECO:0007669"/>
    <property type="project" value="InterPro"/>
</dbReference>
<name>A0A8C2XWR4_CAPHI</name>
<keyword evidence="2" id="KW-0689">Ribosomal protein</keyword>
<dbReference type="Pfam" id="PF00411">
    <property type="entry name" value="Ribosomal_S11"/>
    <property type="match status" value="1"/>
</dbReference>
<proteinExistence type="inferred from homology"/>
<dbReference type="InterPro" id="IPR036967">
    <property type="entry name" value="Ribosomal_uS11_sf"/>
</dbReference>
<evidence type="ECO:0000256" key="2">
    <source>
        <dbReference type="ARBA" id="ARBA00022980"/>
    </source>
</evidence>
<organism evidence="9">
    <name type="scientific">Capra hircus</name>
    <name type="common">Goat</name>
    <dbReference type="NCBI Taxonomy" id="9925"/>
    <lineage>
        <taxon>Eukaryota</taxon>
        <taxon>Metazoa</taxon>
        <taxon>Chordata</taxon>
        <taxon>Craniata</taxon>
        <taxon>Vertebrata</taxon>
        <taxon>Euteleostomi</taxon>
        <taxon>Mammalia</taxon>
        <taxon>Eutheria</taxon>
        <taxon>Laurasiatheria</taxon>
        <taxon>Artiodactyla</taxon>
        <taxon>Ruminantia</taxon>
        <taxon>Pecora</taxon>
        <taxon>Bovidae</taxon>
        <taxon>Caprinae</taxon>
        <taxon>Capra</taxon>
    </lineage>
</organism>
<keyword evidence="3" id="KW-0687">Ribonucleoprotein</keyword>
<evidence type="ECO:0000256" key="1">
    <source>
        <dbReference type="ARBA" id="ARBA00006194"/>
    </source>
</evidence>
<dbReference type="SUPFAM" id="SSF53137">
    <property type="entry name" value="Translational machinery components"/>
    <property type="match status" value="1"/>
</dbReference>
<dbReference type="InterPro" id="IPR001971">
    <property type="entry name" value="Ribosomal_uS11"/>
</dbReference>
<evidence type="ECO:0000313" key="9">
    <source>
        <dbReference type="Ensembl" id="ENSCHIP00010028366.1"/>
    </source>
</evidence>
<dbReference type="FunFam" id="3.30.420.80:FF:000018">
    <property type="entry name" value="40S ribosomal protein S14"/>
    <property type="match status" value="1"/>
</dbReference>
<comment type="similarity">
    <text evidence="1">Belongs to the universal ribosomal protein uS11 family.</text>
</comment>
<dbReference type="PIRSF" id="PIRSF002131">
    <property type="entry name" value="Ribosomal_S11"/>
    <property type="match status" value="1"/>
</dbReference>
<evidence type="ECO:0000256" key="4">
    <source>
        <dbReference type="ARBA" id="ARBA00035160"/>
    </source>
</evidence>
<evidence type="ECO:0000256" key="6">
    <source>
        <dbReference type="ARBA" id="ARBA00045441"/>
    </source>
</evidence>
<dbReference type="GO" id="GO:0003735">
    <property type="term" value="F:structural constituent of ribosome"/>
    <property type="evidence" value="ECO:0007669"/>
    <property type="project" value="InterPro"/>
</dbReference>
<dbReference type="GO" id="GO:0022627">
    <property type="term" value="C:cytosolic small ribosomal subunit"/>
    <property type="evidence" value="ECO:0007669"/>
    <property type="project" value="UniProtKB-ARBA"/>
</dbReference>
<sequence>MAPRKGKEKKKEQVISLSPQVAEGENVFGVCHVFAAFNDTFMHVTGLSGKETICHSSPHAAMLAAQDVDHRGKELGITALYINSRPQEEIGPRLLDQGPRAQSALRALACSGMKTGQIEDVTPIPSDSTCRKGDRCGPHQ</sequence>
<evidence type="ECO:0000256" key="7">
    <source>
        <dbReference type="ARBA" id="ARBA00046547"/>
    </source>
</evidence>
<dbReference type="AlphaFoldDB" id="A0A8C2XWR4"/>
<feature type="region of interest" description="Disordered" evidence="8">
    <location>
        <begin position="121"/>
        <end position="140"/>
    </location>
</feature>
<dbReference type="Gene3D" id="3.30.420.80">
    <property type="entry name" value="Ribosomal protein S11"/>
    <property type="match status" value="1"/>
</dbReference>
<comment type="function">
    <text evidence="6">Component of the small ribosomal subunit. The ribosome is a large ribonucleoprotein complex responsible for the synthesis of proteins in the cell. Part of the small subunit (SSU) processome, first precursor of the small eukaryotic ribosomal subunit. During the assembly of the SSU processome in the nucleolus, many ribosome biogenesis factors, an RNA chaperone and ribosomal proteins associate with the nascent pre-rRNA and work in concert to generate RNA folding, modifications, rearrangements and cleavage as well as targeted degradation of pre-ribosomal RNA by the RNA exosome.</text>
</comment>
<evidence type="ECO:0000256" key="5">
    <source>
        <dbReference type="ARBA" id="ARBA00044343"/>
    </source>
</evidence>